<evidence type="ECO:0000256" key="4">
    <source>
        <dbReference type="ARBA" id="ARBA00010617"/>
    </source>
</evidence>
<keyword evidence="15" id="KW-0812">Transmembrane</keyword>
<dbReference type="SUPFAM" id="SSF48264">
    <property type="entry name" value="Cytochrome P450"/>
    <property type="match status" value="1"/>
</dbReference>
<evidence type="ECO:0000256" key="13">
    <source>
        <dbReference type="PIRSR" id="PIRSR602401-1"/>
    </source>
</evidence>
<dbReference type="InterPro" id="IPR017972">
    <property type="entry name" value="Cyt_P450_CS"/>
</dbReference>
<name>A0ABD2B7G3_VESSQ</name>
<dbReference type="FunFam" id="1.10.630.10:FF:000042">
    <property type="entry name" value="Cytochrome P450"/>
    <property type="match status" value="1"/>
</dbReference>
<evidence type="ECO:0000256" key="10">
    <source>
        <dbReference type="ARBA" id="ARBA00023004"/>
    </source>
</evidence>
<evidence type="ECO:0000256" key="3">
    <source>
        <dbReference type="ARBA" id="ARBA00004406"/>
    </source>
</evidence>
<organism evidence="16 17">
    <name type="scientific">Vespula squamosa</name>
    <name type="common">Southern yellow jacket</name>
    <name type="synonym">Wasp</name>
    <dbReference type="NCBI Taxonomy" id="30214"/>
    <lineage>
        <taxon>Eukaryota</taxon>
        <taxon>Metazoa</taxon>
        <taxon>Ecdysozoa</taxon>
        <taxon>Arthropoda</taxon>
        <taxon>Hexapoda</taxon>
        <taxon>Insecta</taxon>
        <taxon>Pterygota</taxon>
        <taxon>Neoptera</taxon>
        <taxon>Endopterygota</taxon>
        <taxon>Hymenoptera</taxon>
        <taxon>Apocrita</taxon>
        <taxon>Aculeata</taxon>
        <taxon>Vespoidea</taxon>
        <taxon>Vespidae</taxon>
        <taxon>Vespinae</taxon>
        <taxon>Vespula</taxon>
    </lineage>
</organism>
<gene>
    <name evidence="16" type="ORF">V1478_006274</name>
</gene>
<dbReference type="PROSITE" id="PS00086">
    <property type="entry name" value="CYTOCHROME_P450"/>
    <property type="match status" value="1"/>
</dbReference>
<sequence length="502" mass="58300">MAGILEILCGLAMIIVLLYYYLTSTFHYWKVRGVKGPPPIPLFGNLKDVVFHKMTMTEYLSNVYNSYKDERYIGLFYRSKPILLMKDPQLIKDVLIKDFSNFPQRDTNVTEKVDPLSQNLFFLEALRWRLLRNKMTAAFSFSKMKEMFPLIITCSNHLEQYINKLPDNAIIDICELTNKFTIDTVGNCIFGIETNSIKEEENEFTKMSKEIFTIDLTSVIKIRLQSHFPKIYNQLCFLFGNSHPSAFFLNIVKQTMEYRKKNNIVRHDFINILMELKRNPEKLGEDIELTDSLCAAQAFVFFGAGSETSSLTMTYTLYELAQNHNIQDKLRKEVNEEYEKNNGILMFESVRALKYLQAVVKETLRKHPPITNSSRECMTPSYTFRDTNLTIHKNQKMMIPILALHHDPNIYPNPDVYDPERFMNENNEINDGTYLPFGRGPRNCIGERFAEFQVIIGLAAFLRNCKVDVCEKTEIPYKISGSDFMLIPMNGIYLNISKINKG</sequence>
<keyword evidence="9 14" id="KW-0560">Oxidoreductase</keyword>
<proteinExistence type="inferred from homology"/>
<dbReference type="InterPro" id="IPR001128">
    <property type="entry name" value="Cyt_P450"/>
</dbReference>
<dbReference type="PRINTS" id="PR00463">
    <property type="entry name" value="EP450I"/>
</dbReference>
<keyword evidence="15" id="KW-1133">Transmembrane helix</keyword>
<dbReference type="Gene3D" id="1.10.630.10">
    <property type="entry name" value="Cytochrome P450"/>
    <property type="match status" value="1"/>
</dbReference>
<dbReference type="AlphaFoldDB" id="A0ABD2B7G3"/>
<evidence type="ECO:0000313" key="17">
    <source>
        <dbReference type="Proteomes" id="UP001607302"/>
    </source>
</evidence>
<dbReference type="PRINTS" id="PR00385">
    <property type="entry name" value="P450"/>
</dbReference>
<keyword evidence="6 13" id="KW-0479">Metal-binding</keyword>
<evidence type="ECO:0000256" key="8">
    <source>
        <dbReference type="ARBA" id="ARBA00022848"/>
    </source>
</evidence>
<evidence type="ECO:0000256" key="12">
    <source>
        <dbReference type="ARBA" id="ARBA00023136"/>
    </source>
</evidence>
<dbReference type="GO" id="GO:0046872">
    <property type="term" value="F:metal ion binding"/>
    <property type="evidence" value="ECO:0007669"/>
    <property type="project" value="UniProtKB-KW"/>
</dbReference>
<feature type="transmembrane region" description="Helical" evidence="15">
    <location>
        <begin position="7"/>
        <end position="29"/>
    </location>
</feature>
<dbReference type="PANTHER" id="PTHR24292:SF54">
    <property type="entry name" value="CYP9F3-RELATED"/>
    <property type="match status" value="1"/>
</dbReference>
<keyword evidence="17" id="KW-1185">Reference proteome</keyword>
<keyword evidence="10 13" id="KW-0408">Iron</keyword>
<feature type="binding site" description="axial binding residue" evidence="13">
    <location>
        <position position="444"/>
    </location>
    <ligand>
        <name>heme</name>
        <dbReference type="ChEBI" id="CHEBI:30413"/>
    </ligand>
    <ligandPart>
        <name>Fe</name>
        <dbReference type="ChEBI" id="CHEBI:18248"/>
    </ligandPart>
</feature>
<dbReference type="EMBL" id="JAUDFV010000132">
    <property type="protein sequence ID" value="KAL2728642.1"/>
    <property type="molecule type" value="Genomic_DNA"/>
</dbReference>
<comment type="caution">
    <text evidence="16">The sequence shown here is derived from an EMBL/GenBank/DDBJ whole genome shotgun (WGS) entry which is preliminary data.</text>
</comment>
<keyword evidence="12 15" id="KW-0472">Membrane</keyword>
<evidence type="ECO:0000256" key="9">
    <source>
        <dbReference type="ARBA" id="ARBA00023002"/>
    </source>
</evidence>
<dbReference type="InterPro" id="IPR050476">
    <property type="entry name" value="Insect_CytP450_Detox"/>
</dbReference>
<comment type="cofactor">
    <cofactor evidence="1 13">
        <name>heme</name>
        <dbReference type="ChEBI" id="CHEBI:30413"/>
    </cofactor>
</comment>
<evidence type="ECO:0000256" key="15">
    <source>
        <dbReference type="SAM" id="Phobius"/>
    </source>
</evidence>
<evidence type="ECO:0000256" key="1">
    <source>
        <dbReference type="ARBA" id="ARBA00001971"/>
    </source>
</evidence>
<dbReference type="CDD" id="cd11056">
    <property type="entry name" value="CYP6-like"/>
    <property type="match status" value="1"/>
</dbReference>
<dbReference type="GO" id="GO:0004497">
    <property type="term" value="F:monooxygenase activity"/>
    <property type="evidence" value="ECO:0007669"/>
    <property type="project" value="UniProtKB-KW"/>
</dbReference>
<keyword evidence="11 14" id="KW-0503">Monooxygenase</keyword>
<dbReference type="Pfam" id="PF00067">
    <property type="entry name" value="p450"/>
    <property type="match status" value="1"/>
</dbReference>
<evidence type="ECO:0000313" key="16">
    <source>
        <dbReference type="EMBL" id="KAL2728642.1"/>
    </source>
</evidence>
<evidence type="ECO:0000256" key="5">
    <source>
        <dbReference type="ARBA" id="ARBA00022617"/>
    </source>
</evidence>
<dbReference type="PANTHER" id="PTHR24292">
    <property type="entry name" value="CYTOCHROME P450"/>
    <property type="match status" value="1"/>
</dbReference>
<dbReference type="GO" id="GO:0005789">
    <property type="term" value="C:endoplasmic reticulum membrane"/>
    <property type="evidence" value="ECO:0007669"/>
    <property type="project" value="UniProtKB-SubCell"/>
</dbReference>
<evidence type="ECO:0000256" key="7">
    <source>
        <dbReference type="ARBA" id="ARBA00022824"/>
    </source>
</evidence>
<dbReference type="InterPro" id="IPR002401">
    <property type="entry name" value="Cyt_P450_E_grp-I"/>
</dbReference>
<keyword evidence="7" id="KW-0256">Endoplasmic reticulum</keyword>
<dbReference type="Proteomes" id="UP001607302">
    <property type="component" value="Unassembled WGS sequence"/>
</dbReference>
<comment type="similarity">
    <text evidence="4 14">Belongs to the cytochrome P450 family.</text>
</comment>
<keyword evidence="5 13" id="KW-0349">Heme</keyword>
<dbReference type="InterPro" id="IPR036396">
    <property type="entry name" value="Cyt_P450_sf"/>
</dbReference>
<keyword evidence="8" id="KW-0492">Microsome</keyword>
<accession>A0ABD2B7G3</accession>
<evidence type="ECO:0000256" key="14">
    <source>
        <dbReference type="RuleBase" id="RU000461"/>
    </source>
</evidence>
<evidence type="ECO:0000256" key="6">
    <source>
        <dbReference type="ARBA" id="ARBA00022723"/>
    </source>
</evidence>
<evidence type="ECO:0000256" key="2">
    <source>
        <dbReference type="ARBA" id="ARBA00004174"/>
    </source>
</evidence>
<comment type="subcellular location">
    <subcellularLocation>
        <location evidence="3">Endoplasmic reticulum membrane</location>
        <topology evidence="3">Peripheral membrane protein</topology>
    </subcellularLocation>
    <subcellularLocation>
        <location evidence="2">Microsome membrane</location>
        <topology evidence="2">Peripheral membrane protein</topology>
    </subcellularLocation>
</comment>
<reference evidence="16 17" key="1">
    <citation type="journal article" date="2024" name="Ann. Entomol. Soc. Am.">
        <title>Genomic analyses of the southern and eastern yellowjacket wasps (Hymenoptera: Vespidae) reveal evolutionary signatures of social life.</title>
        <authorList>
            <person name="Catto M.A."/>
            <person name="Caine P.B."/>
            <person name="Orr S.E."/>
            <person name="Hunt B.G."/>
            <person name="Goodisman M.A.D."/>
        </authorList>
    </citation>
    <scope>NUCLEOTIDE SEQUENCE [LARGE SCALE GENOMIC DNA]</scope>
    <source>
        <strain evidence="16">233</strain>
        <tissue evidence="16">Head and thorax</tissue>
    </source>
</reference>
<protein>
    <submittedName>
        <fullName evidence="16">Cytochrome P450 6a17</fullName>
    </submittedName>
</protein>
<evidence type="ECO:0000256" key="11">
    <source>
        <dbReference type="ARBA" id="ARBA00023033"/>
    </source>
</evidence>